<organism evidence="3 4">
    <name type="scientific">Listeria welshimeri</name>
    <dbReference type="NCBI Taxonomy" id="1643"/>
    <lineage>
        <taxon>Bacteria</taxon>
        <taxon>Bacillati</taxon>
        <taxon>Bacillota</taxon>
        <taxon>Bacilli</taxon>
        <taxon>Bacillales</taxon>
        <taxon>Listeriaceae</taxon>
        <taxon>Listeria</taxon>
    </lineage>
</organism>
<evidence type="ECO:0000256" key="1">
    <source>
        <dbReference type="ARBA" id="ARBA00006484"/>
    </source>
</evidence>
<comment type="similarity">
    <text evidence="1">Belongs to the short-chain dehydrogenases/reductases (SDR) family.</text>
</comment>
<protein>
    <submittedName>
        <fullName evidence="3">SDR family oxidoreductase</fullName>
    </submittedName>
</protein>
<dbReference type="InterPro" id="IPR036291">
    <property type="entry name" value="NAD(P)-bd_dom_sf"/>
</dbReference>
<dbReference type="PRINTS" id="PR00081">
    <property type="entry name" value="GDHRDH"/>
</dbReference>
<dbReference type="InterPro" id="IPR002347">
    <property type="entry name" value="SDR_fam"/>
</dbReference>
<dbReference type="AlphaFoldDB" id="A0A7X0W7Y5"/>
<dbReference type="NCBIfam" id="NF047420">
    <property type="entry name" value="EF_P_mod_YmfI"/>
    <property type="match status" value="1"/>
</dbReference>
<evidence type="ECO:0000256" key="2">
    <source>
        <dbReference type="ARBA" id="ARBA00023002"/>
    </source>
</evidence>
<dbReference type="EMBL" id="JAAROP010000018">
    <property type="protein sequence ID" value="MBC1323804.1"/>
    <property type="molecule type" value="Genomic_DNA"/>
</dbReference>
<evidence type="ECO:0000313" key="4">
    <source>
        <dbReference type="Proteomes" id="UP000522007"/>
    </source>
</evidence>
<dbReference type="FunFam" id="3.40.50.720:FF:000173">
    <property type="entry name" value="3-oxoacyl-[acyl-carrier protein] reductase"/>
    <property type="match status" value="1"/>
</dbReference>
<sequence length="243" mass="27410">MDKETKYAFVTGASSEIGQAICIALAKAGWNLYLHYYQNRQAVEDIVPQLQAENIDVILIQADFDDFSSLKEIEKQVFQVDAFIHAAGHSHYALFQDTTDLDMTKLWNVHMYMPMRLIQIFIPKLMKSQQGRIVFISSIWGEIGASMEVVYSTVKGAQIAFCKALSQEVGLSGITVNAVTPGVVKTKMMDQFSLEEKEILRQEIPLKRFAKPEEIAETVEFLTSKKASYITGEVLRLNGGWLM</sequence>
<reference evidence="3 4" key="1">
    <citation type="submission" date="2020-03" db="EMBL/GenBank/DDBJ databases">
        <title>Soil Listeria distribution.</title>
        <authorList>
            <person name="Liao J."/>
            <person name="Wiedmann M."/>
        </authorList>
    </citation>
    <scope>NUCLEOTIDE SEQUENCE [LARGE SCALE GENOMIC DNA]</scope>
    <source>
        <strain evidence="3 4">FSL L7-1829</strain>
    </source>
</reference>
<dbReference type="Proteomes" id="UP000522007">
    <property type="component" value="Unassembled WGS sequence"/>
</dbReference>
<dbReference type="GO" id="GO:0016491">
    <property type="term" value="F:oxidoreductase activity"/>
    <property type="evidence" value="ECO:0007669"/>
    <property type="project" value="UniProtKB-KW"/>
</dbReference>
<dbReference type="PANTHER" id="PTHR42879:SF2">
    <property type="entry name" value="3-OXOACYL-[ACYL-CARRIER-PROTEIN] REDUCTASE FABG"/>
    <property type="match status" value="1"/>
</dbReference>
<dbReference type="Pfam" id="PF13561">
    <property type="entry name" value="adh_short_C2"/>
    <property type="match status" value="1"/>
</dbReference>
<accession>A0A7X0W7Y5</accession>
<gene>
    <name evidence="3" type="ORF">HB853_12775</name>
</gene>
<dbReference type="Gene3D" id="3.40.50.720">
    <property type="entry name" value="NAD(P)-binding Rossmann-like Domain"/>
    <property type="match status" value="1"/>
</dbReference>
<dbReference type="SUPFAM" id="SSF51735">
    <property type="entry name" value="NAD(P)-binding Rossmann-fold domains"/>
    <property type="match status" value="1"/>
</dbReference>
<comment type="caution">
    <text evidence="3">The sequence shown here is derived from an EMBL/GenBank/DDBJ whole genome shotgun (WGS) entry which is preliminary data.</text>
</comment>
<proteinExistence type="inferred from homology"/>
<name>A0A7X0W7Y5_LISWE</name>
<dbReference type="CDD" id="cd05233">
    <property type="entry name" value="SDR_c"/>
    <property type="match status" value="1"/>
</dbReference>
<evidence type="ECO:0000313" key="3">
    <source>
        <dbReference type="EMBL" id="MBC1323804.1"/>
    </source>
</evidence>
<dbReference type="InterPro" id="IPR050259">
    <property type="entry name" value="SDR"/>
</dbReference>
<keyword evidence="2" id="KW-0560">Oxidoreductase</keyword>
<dbReference type="PANTHER" id="PTHR42879">
    <property type="entry name" value="3-OXOACYL-(ACYL-CARRIER-PROTEIN) REDUCTASE"/>
    <property type="match status" value="1"/>
</dbReference>